<feature type="region of interest" description="Disordered" evidence="1">
    <location>
        <begin position="171"/>
        <end position="193"/>
    </location>
</feature>
<evidence type="ECO:0000256" key="1">
    <source>
        <dbReference type="SAM" id="MobiDB-lite"/>
    </source>
</evidence>
<evidence type="ECO:0000313" key="2">
    <source>
        <dbReference type="EMBL" id="KAK5691956.1"/>
    </source>
</evidence>
<dbReference type="Proteomes" id="UP001310594">
    <property type="component" value="Unassembled WGS sequence"/>
</dbReference>
<feature type="compositionally biased region" description="Polar residues" evidence="1">
    <location>
        <begin position="179"/>
        <end position="188"/>
    </location>
</feature>
<reference evidence="2" key="1">
    <citation type="submission" date="2023-08" db="EMBL/GenBank/DDBJ databases">
        <title>Black Yeasts Isolated from many extreme environments.</title>
        <authorList>
            <person name="Coleine C."/>
            <person name="Stajich J.E."/>
            <person name="Selbmann L."/>
        </authorList>
    </citation>
    <scope>NUCLEOTIDE SEQUENCE</scope>
    <source>
        <strain evidence="2">CCFEE 5810</strain>
    </source>
</reference>
<name>A0AAN7VZB7_9PEZI</name>
<proteinExistence type="predicted"/>
<dbReference type="AlphaFoldDB" id="A0AAN7VZB7"/>
<feature type="region of interest" description="Disordered" evidence="1">
    <location>
        <begin position="232"/>
        <end position="326"/>
    </location>
</feature>
<comment type="caution">
    <text evidence="2">The sequence shown here is derived from an EMBL/GenBank/DDBJ whole genome shotgun (WGS) entry which is preliminary data.</text>
</comment>
<feature type="compositionally biased region" description="Polar residues" evidence="1">
    <location>
        <begin position="288"/>
        <end position="297"/>
    </location>
</feature>
<protein>
    <submittedName>
        <fullName evidence="2">Uncharacterized protein</fullName>
    </submittedName>
</protein>
<organism evidence="2 3">
    <name type="scientific">Elasticomyces elasticus</name>
    <dbReference type="NCBI Taxonomy" id="574655"/>
    <lineage>
        <taxon>Eukaryota</taxon>
        <taxon>Fungi</taxon>
        <taxon>Dikarya</taxon>
        <taxon>Ascomycota</taxon>
        <taxon>Pezizomycotina</taxon>
        <taxon>Dothideomycetes</taxon>
        <taxon>Dothideomycetidae</taxon>
        <taxon>Mycosphaerellales</taxon>
        <taxon>Teratosphaeriaceae</taxon>
        <taxon>Elasticomyces</taxon>
    </lineage>
</organism>
<evidence type="ECO:0000313" key="3">
    <source>
        <dbReference type="Proteomes" id="UP001310594"/>
    </source>
</evidence>
<gene>
    <name evidence="2" type="ORF">LTR97_011127</name>
</gene>
<sequence>MALRRALPEEWVPSPTTKIHTRPAWQPRDECARLPKSVTNRGRPAPIRLLTPPESAAVASPPLPFKDVYSARYGTPQDPEIVDLAVPSIWPRRGAPLGPPPKQAPPSIRIASPSLHSRCSTSRRLEVSFGILDYYTREPSPLPSPDFPPPPPPKVDPAMEKFDFQLATSMPKVPASTRPRGQSETQAGAQEPVPLVDVSLTSQPTHPAPHKRAYSLFPVVKETPNMAVKITALPPSPATASPTGPSITHQPPDPSYRPRKVSLSSSVRSRKDSFTSFRSNRRIPLRILSSNSSTPSATGRLDSRTASTSTTSPPERLMGHNSRWSDESTIMSPTAAVTPNGPRTSFGSLLNDIPGRRSSSGQYPACFFEDDEDESAPLRKKFGWSRRSTSLTVKEIPQTKHKHGSGRFDDRPSFGLHLRRMVLCSGCTGSKRRSAQSRRGTL</sequence>
<accession>A0AAN7VZB7</accession>
<feature type="region of interest" description="Disordered" evidence="1">
    <location>
        <begin position="35"/>
        <end position="58"/>
    </location>
</feature>
<dbReference type="EMBL" id="JAVRQU010000020">
    <property type="protein sequence ID" value="KAK5691956.1"/>
    <property type="molecule type" value="Genomic_DNA"/>
</dbReference>